<proteinExistence type="predicted"/>
<accession>A0ABQ9ID11</accession>
<dbReference type="Proteomes" id="UP001159363">
    <property type="component" value="Chromosome 2"/>
</dbReference>
<organism evidence="2 3">
    <name type="scientific">Dryococelus australis</name>
    <dbReference type="NCBI Taxonomy" id="614101"/>
    <lineage>
        <taxon>Eukaryota</taxon>
        <taxon>Metazoa</taxon>
        <taxon>Ecdysozoa</taxon>
        <taxon>Arthropoda</taxon>
        <taxon>Hexapoda</taxon>
        <taxon>Insecta</taxon>
        <taxon>Pterygota</taxon>
        <taxon>Neoptera</taxon>
        <taxon>Polyneoptera</taxon>
        <taxon>Phasmatodea</taxon>
        <taxon>Verophasmatodea</taxon>
        <taxon>Anareolatae</taxon>
        <taxon>Phasmatidae</taxon>
        <taxon>Eurycanthinae</taxon>
        <taxon>Dryococelus</taxon>
    </lineage>
</organism>
<comment type="caution">
    <text evidence="2">The sequence shown here is derived from an EMBL/GenBank/DDBJ whole genome shotgun (WGS) entry which is preliminary data.</text>
</comment>
<feature type="region of interest" description="Disordered" evidence="1">
    <location>
        <begin position="466"/>
        <end position="485"/>
    </location>
</feature>
<name>A0ABQ9ID11_9NEOP</name>
<sequence>MLIPGDWRQLARWSDMPPGYMWQTPSQPGAAVVVVARPLASQPRRTGFESRHFQSARGDRAGRCGWSVGFLGDLRFHPPLHSDADPRPSLFALVGLLDLSMMVIERSMELRRNKRVGEAGYPRENPPTKGIFWNDSHMRKSGVIRLGIEPGSHWWEASRLTAQPPRPQSIYAYKVVRLVGISSAYFSGIENTICGNWVIALLSNFQVRANNGCQVLANHAYKVQMLATILSTGGLTTIRRIRQSSVRHSVIRLCFRPAVESDSQLSAVRLAIESLTSTKINESLSSTKINESLSSTKINESLSSTKINESLTSTKINESLSSTKINESLSSTKINESLSSTKINESLTSTKINESLSSTKINESLSSTKINESLSSTKINESLSSTKINESLSSTKINESLSSTKINESLTSTKINESLSSTKINESLSSTKINESLSSTKINESLTSTKVNENLSSTKINESFTSTKATVRRSPRHLSTSDPQPGKITQYGYVRLLETDSGIENKKRIDARVPLMWTYPFVVRPREVLVGVKSRKQRAIWGESIAAARRGRVLAISVATAAECGWAKAAPRNSSAINPLQQHIEDAAVQIQELRSSISPKCPRKIAGKLVSRWLEFTINGAFSKALFSIYLFEQISKSRQAYVNTFVSVRTRLHTNTGTSETLLFLSLRGSGRVVHLIRNGCSTETVRFRTWVPIQKIVYLVPSTSITSGISEHPVYMGDWELSRRNGRSFLADDYKGVDINYNQETLTSDHTQGDALCFAVPKKNMIKAVHGKVAMKGTSIGDWGGPVGYQPAGRPADDSPYQPLPLCAVRGGLFSPPGDSAPLSLDGATPAELVAAAHVSLAGPSLNKQRQHGVAVSLMWVYGLARGCDGTGRYVRLATTWCERFPIGCRLASNSPVARAPNSGAAVGQWLEKPNSGAAVFQWAENLIVVPQ</sequence>
<keyword evidence="3" id="KW-1185">Reference proteome</keyword>
<reference evidence="2 3" key="1">
    <citation type="submission" date="2023-02" db="EMBL/GenBank/DDBJ databases">
        <title>LHISI_Scaffold_Assembly.</title>
        <authorList>
            <person name="Stuart O.P."/>
            <person name="Cleave R."/>
            <person name="Magrath M.J.L."/>
            <person name="Mikheyev A.S."/>
        </authorList>
    </citation>
    <scope>NUCLEOTIDE SEQUENCE [LARGE SCALE GENOMIC DNA]</scope>
    <source>
        <strain evidence="2">Daus_M_001</strain>
        <tissue evidence="2">Leg muscle</tissue>
    </source>
</reference>
<evidence type="ECO:0000313" key="3">
    <source>
        <dbReference type="Proteomes" id="UP001159363"/>
    </source>
</evidence>
<dbReference type="EMBL" id="JARBHB010000002">
    <property type="protein sequence ID" value="KAJ8894551.1"/>
    <property type="molecule type" value="Genomic_DNA"/>
</dbReference>
<evidence type="ECO:0000256" key="1">
    <source>
        <dbReference type="SAM" id="MobiDB-lite"/>
    </source>
</evidence>
<protein>
    <submittedName>
        <fullName evidence="2">Uncharacterized protein</fullName>
    </submittedName>
</protein>
<evidence type="ECO:0000313" key="2">
    <source>
        <dbReference type="EMBL" id="KAJ8894551.1"/>
    </source>
</evidence>
<gene>
    <name evidence="2" type="ORF">PR048_007208</name>
</gene>